<gene>
    <name evidence="2" type="ORF">BO222_03915</name>
</gene>
<dbReference type="Proteomes" id="UP000186341">
    <property type="component" value="Unassembled WGS sequence"/>
</dbReference>
<accession>A0A1U7NHB1</accession>
<evidence type="ECO:0000259" key="1">
    <source>
        <dbReference type="Pfam" id="PF20037"/>
    </source>
</evidence>
<dbReference type="EMBL" id="MPJW01000092">
    <property type="protein sequence ID" value="OLU41035.1"/>
    <property type="molecule type" value="Genomic_DNA"/>
</dbReference>
<evidence type="ECO:0000313" key="3">
    <source>
        <dbReference type="Proteomes" id="UP000186341"/>
    </source>
</evidence>
<feature type="domain" description="DUF6440" evidence="1">
    <location>
        <begin position="7"/>
        <end position="56"/>
    </location>
</feature>
<dbReference type="OrthoDB" id="9135364at2"/>
<comment type="caution">
    <text evidence="2">The sequence shown here is derived from an EMBL/GenBank/DDBJ whole genome shotgun (WGS) entry which is preliminary data.</text>
</comment>
<dbReference type="InterPro" id="IPR045515">
    <property type="entry name" value="DUF6440"/>
</dbReference>
<protein>
    <submittedName>
        <fullName evidence="2">Xylan 1,4-beta-xylosidase</fullName>
    </submittedName>
</protein>
<dbReference type="RefSeq" id="WP_075818548.1">
    <property type="nucleotide sequence ID" value="NZ_MPJW01000092.1"/>
</dbReference>
<keyword evidence="3" id="KW-1185">Reference proteome</keyword>
<organism evidence="2 3">
    <name type="scientific">Ileibacterium valens</name>
    <dbReference type="NCBI Taxonomy" id="1862668"/>
    <lineage>
        <taxon>Bacteria</taxon>
        <taxon>Bacillati</taxon>
        <taxon>Bacillota</taxon>
        <taxon>Erysipelotrichia</taxon>
        <taxon>Erysipelotrichales</taxon>
        <taxon>Erysipelotrichaceae</taxon>
        <taxon>Ileibacterium</taxon>
    </lineage>
</organism>
<name>A0A1U7NHB1_9FIRM</name>
<dbReference type="Pfam" id="PF20037">
    <property type="entry name" value="DUF6440"/>
    <property type="match status" value="1"/>
</dbReference>
<reference evidence="2 3" key="1">
    <citation type="submission" date="2016-11" db="EMBL/GenBank/DDBJ databases">
        <title>Description of two novel members of the family Erysipelotrichaceae: Ileibacterium lipovorans gen. nov., sp. nov. and Dubosiella newyorkensis, gen. nov., sp. nov.</title>
        <authorList>
            <person name="Cox L.M."/>
            <person name="Sohn J."/>
            <person name="Tyrrell K.L."/>
            <person name="Citron D.M."/>
            <person name="Lawson P.A."/>
            <person name="Patel N.B."/>
            <person name="Iizumi T."/>
            <person name="Perez-Perez G.I."/>
            <person name="Goldstein E.J."/>
            <person name="Blaser M.J."/>
        </authorList>
    </citation>
    <scope>NUCLEOTIDE SEQUENCE [LARGE SCALE GENOMIC DNA]</scope>
    <source>
        <strain evidence="2 3">NYU-BL-A3</strain>
    </source>
</reference>
<dbReference type="AlphaFoldDB" id="A0A1U7NHB1"/>
<evidence type="ECO:0000313" key="2">
    <source>
        <dbReference type="EMBL" id="OLU41035.1"/>
    </source>
</evidence>
<dbReference type="GeneID" id="82202362"/>
<sequence>MSKNEHFVEVYSQGMVNLVRILVDTETGVNYLVCTNSGSGTGMTVLLDREGNPVISPLPIQSMWK</sequence>
<proteinExistence type="predicted"/>